<feature type="coiled-coil region" evidence="1">
    <location>
        <begin position="61"/>
        <end position="102"/>
    </location>
</feature>
<organism evidence="3 4">
    <name type="scientific">Saponaria officinalis</name>
    <name type="common">Common soapwort</name>
    <name type="synonym">Lychnis saponaria</name>
    <dbReference type="NCBI Taxonomy" id="3572"/>
    <lineage>
        <taxon>Eukaryota</taxon>
        <taxon>Viridiplantae</taxon>
        <taxon>Streptophyta</taxon>
        <taxon>Embryophyta</taxon>
        <taxon>Tracheophyta</taxon>
        <taxon>Spermatophyta</taxon>
        <taxon>Magnoliopsida</taxon>
        <taxon>eudicotyledons</taxon>
        <taxon>Gunneridae</taxon>
        <taxon>Pentapetalae</taxon>
        <taxon>Caryophyllales</taxon>
        <taxon>Caryophyllaceae</taxon>
        <taxon>Caryophylleae</taxon>
        <taxon>Saponaria</taxon>
    </lineage>
</organism>
<dbReference type="Proteomes" id="UP001443914">
    <property type="component" value="Unassembled WGS sequence"/>
</dbReference>
<keyword evidence="2" id="KW-0812">Transmembrane</keyword>
<sequence>MRTAIKCHCRVPCAVMKSWTRDNPGRRFMSCKFRHCDFWQWLDVDQSEWQRNAINQVMLDKQLLASEKNLLKSENDHLKENNEKLKAENSLLRSKIMDLESDVFFPAYENSGPSLLRKAFYALIVVIVVLFFMYVNVV</sequence>
<gene>
    <name evidence="3" type="ORF">RND81_08G044900</name>
</gene>
<comment type="caution">
    <text evidence="3">The sequence shown here is derived from an EMBL/GenBank/DDBJ whole genome shotgun (WGS) entry which is preliminary data.</text>
</comment>
<keyword evidence="1" id="KW-0175">Coiled coil</keyword>
<evidence type="ECO:0000313" key="3">
    <source>
        <dbReference type="EMBL" id="KAK9697557.1"/>
    </source>
</evidence>
<evidence type="ECO:0000313" key="4">
    <source>
        <dbReference type="Proteomes" id="UP001443914"/>
    </source>
</evidence>
<evidence type="ECO:0008006" key="5">
    <source>
        <dbReference type="Google" id="ProtNLM"/>
    </source>
</evidence>
<keyword evidence="2" id="KW-1133">Transmembrane helix</keyword>
<reference evidence="3" key="1">
    <citation type="submission" date="2024-03" db="EMBL/GenBank/DDBJ databases">
        <title>WGS assembly of Saponaria officinalis var. Norfolk2.</title>
        <authorList>
            <person name="Jenkins J."/>
            <person name="Shu S."/>
            <person name="Grimwood J."/>
            <person name="Barry K."/>
            <person name="Goodstein D."/>
            <person name="Schmutz J."/>
            <person name="Leebens-Mack J."/>
            <person name="Osbourn A."/>
        </authorList>
    </citation>
    <scope>NUCLEOTIDE SEQUENCE [LARGE SCALE GENOMIC DNA]</scope>
    <source>
        <strain evidence="3">JIC</strain>
    </source>
</reference>
<dbReference type="EMBL" id="JBDFQZ010000008">
    <property type="protein sequence ID" value="KAK9697557.1"/>
    <property type="molecule type" value="Genomic_DNA"/>
</dbReference>
<name>A0AAW1J3G8_SAPOF</name>
<dbReference type="AlphaFoldDB" id="A0AAW1J3G8"/>
<evidence type="ECO:0000256" key="2">
    <source>
        <dbReference type="SAM" id="Phobius"/>
    </source>
</evidence>
<keyword evidence="4" id="KW-1185">Reference proteome</keyword>
<evidence type="ECO:0000256" key="1">
    <source>
        <dbReference type="SAM" id="Coils"/>
    </source>
</evidence>
<keyword evidence="2" id="KW-0472">Membrane</keyword>
<accession>A0AAW1J3G8</accession>
<proteinExistence type="predicted"/>
<feature type="transmembrane region" description="Helical" evidence="2">
    <location>
        <begin position="119"/>
        <end position="137"/>
    </location>
</feature>
<dbReference type="PANTHER" id="PTHR33248">
    <property type="entry name" value="ZINC ION-BINDING PROTEIN"/>
    <property type="match status" value="1"/>
</dbReference>
<protein>
    <recommendedName>
        <fullName evidence="5">Zinc finger GRF-type domain-containing protein</fullName>
    </recommendedName>
</protein>